<dbReference type="Proteomes" id="UP000195766">
    <property type="component" value="Unassembled WGS sequence"/>
</dbReference>
<dbReference type="GO" id="GO:0055085">
    <property type="term" value="P:transmembrane transport"/>
    <property type="evidence" value="ECO:0007669"/>
    <property type="project" value="InterPro"/>
</dbReference>
<sequence length="238" mass="26193">MMTLLASLALLAEPVQWETRPVVERHDYPALAKDLRINGTVTLECANNEDGALARCAAMSANPADAGFQEAALAIVFRGRVAQPANVPFTIKLPFSTLTEGDEPLRQPWEGPEPGPEHIQAAQAFTDSFYGGSRSATERSIRDWKVDEMPPEKAALLRAWMAELYPDLETEKAWHAAGVARVLARHGLDYLPTKKPIGWDVWYAQVTQASPEDPALIRNEMRRRYCAAFDCGSGAASD</sequence>
<organism evidence="2 3">
    <name type="scientific">Brevundimonas diminuta 3F5N</name>
    <dbReference type="NCBI Taxonomy" id="1255603"/>
    <lineage>
        <taxon>Bacteria</taxon>
        <taxon>Pseudomonadati</taxon>
        <taxon>Pseudomonadota</taxon>
        <taxon>Alphaproteobacteria</taxon>
        <taxon>Caulobacterales</taxon>
        <taxon>Caulobacteraceae</taxon>
        <taxon>Brevundimonas</taxon>
    </lineage>
</organism>
<dbReference type="InterPro" id="IPR037682">
    <property type="entry name" value="TonB_C"/>
</dbReference>
<dbReference type="OrthoDB" id="7200738at2"/>
<dbReference type="SUPFAM" id="SSF74653">
    <property type="entry name" value="TolA/TonB C-terminal domain"/>
    <property type="match status" value="1"/>
</dbReference>
<dbReference type="Gene3D" id="3.30.2420.10">
    <property type="entry name" value="TonB"/>
    <property type="match status" value="1"/>
</dbReference>
<evidence type="ECO:0000259" key="1">
    <source>
        <dbReference type="Pfam" id="PF03544"/>
    </source>
</evidence>
<dbReference type="EMBL" id="FUIE01000020">
    <property type="protein sequence ID" value="SJM53234.1"/>
    <property type="molecule type" value="Genomic_DNA"/>
</dbReference>
<accession>A0A1R4FBF5</accession>
<dbReference type="AlphaFoldDB" id="A0A1R4FBF5"/>
<dbReference type="RefSeq" id="WP_087139409.1">
    <property type="nucleotide sequence ID" value="NZ_FUIE01000020.1"/>
</dbReference>
<protein>
    <recommendedName>
        <fullName evidence="1">TonB C-terminal domain-containing protein</fullName>
    </recommendedName>
</protein>
<evidence type="ECO:0000313" key="3">
    <source>
        <dbReference type="Proteomes" id="UP000195766"/>
    </source>
</evidence>
<reference evidence="2 3" key="1">
    <citation type="submission" date="2017-02" db="EMBL/GenBank/DDBJ databases">
        <authorList>
            <person name="Peterson S.W."/>
        </authorList>
    </citation>
    <scope>NUCLEOTIDE SEQUENCE [LARGE SCALE GENOMIC DNA]</scope>
    <source>
        <strain evidence="2 3">3F5N</strain>
    </source>
</reference>
<feature type="domain" description="TonB C-terminal" evidence="1">
    <location>
        <begin position="27"/>
        <end position="95"/>
    </location>
</feature>
<name>A0A1R4FBF5_BREDI</name>
<evidence type="ECO:0000313" key="2">
    <source>
        <dbReference type="EMBL" id="SJM53234.1"/>
    </source>
</evidence>
<proteinExistence type="predicted"/>
<gene>
    <name evidence="2" type="ORF">FM111_03740</name>
</gene>
<dbReference type="Pfam" id="PF03544">
    <property type="entry name" value="TonB_C"/>
    <property type="match status" value="1"/>
</dbReference>